<feature type="transmembrane region" description="Helical" evidence="6">
    <location>
        <begin position="168"/>
        <end position="190"/>
    </location>
</feature>
<sequence length="227" mass="26112">MEVLKVSRVRVFSEVQIWAHKHLIHVVGLLLFTGLPFFSKDLFGWVAYVLGYPVALFIGGNVNSLGLEVARWLHRLAAIVLIAISAVVFFAEVPRAKKWRIWPKNVGREVRKLLDYYVHKKRVPFDKYNIGQIAWTWFVIIGIAVMIVTGLIMWFKPSMELVTVAHELHALGAALFMIGLVIHIYAAIGIPEHRPMVTAMFRTGDLPEEYLKEHHPLYYEVVRSERK</sequence>
<dbReference type="GO" id="GO:0009055">
    <property type="term" value="F:electron transfer activity"/>
    <property type="evidence" value="ECO:0007669"/>
    <property type="project" value="InterPro"/>
</dbReference>
<feature type="transmembrane region" description="Helical" evidence="6">
    <location>
        <begin position="17"/>
        <end position="35"/>
    </location>
</feature>
<evidence type="ECO:0000256" key="1">
    <source>
        <dbReference type="ARBA" id="ARBA00004651"/>
    </source>
</evidence>
<dbReference type="InterPro" id="IPR011577">
    <property type="entry name" value="Cyt_b561_bac/Ni-Hgenase"/>
</dbReference>
<dbReference type="GO" id="GO:0015944">
    <property type="term" value="P:formate oxidation"/>
    <property type="evidence" value="ECO:0007669"/>
    <property type="project" value="TreeGrafter"/>
</dbReference>
<dbReference type="GO" id="GO:0009326">
    <property type="term" value="C:formate dehydrogenase complex"/>
    <property type="evidence" value="ECO:0007669"/>
    <property type="project" value="TreeGrafter"/>
</dbReference>
<keyword evidence="2" id="KW-1003">Cell membrane</keyword>
<keyword evidence="9" id="KW-1185">Reference proteome</keyword>
<dbReference type="InterPro" id="IPR016174">
    <property type="entry name" value="Di-haem_cyt_TM"/>
</dbReference>
<proteinExistence type="predicted"/>
<gene>
    <name evidence="8" type="ORF">IPA_06690</name>
</gene>
<dbReference type="GO" id="GO:0022904">
    <property type="term" value="P:respiratory electron transport chain"/>
    <property type="evidence" value="ECO:0007669"/>
    <property type="project" value="InterPro"/>
</dbReference>
<keyword evidence="4 6" id="KW-1133">Transmembrane helix</keyword>
<evidence type="ECO:0000256" key="6">
    <source>
        <dbReference type="SAM" id="Phobius"/>
    </source>
</evidence>
<dbReference type="EMBL" id="CP006868">
    <property type="protein sequence ID" value="UXD22611.1"/>
    <property type="molecule type" value="Genomic_DNA"/>
</dbReference>
<dbReference type="Gene3D" id="1.20.950.20">
    <property type="entry name" value="Transmembrane di-heme cytochromes, Chain C"/>
    <property type="match status" value="1"/>
</dbReference>
<evidence type="ECO:0000256" key="3">
    <source>
        <dbReference type="ARBA" id="ARBA00022692"/>
    </source>
</evidence>
<dbReference type="GO" id="GO:0009061">
    <property type="term" value="P:anaerobic respiration"/>
    <property type="evidence" value="ECO:0007669"/>
    <property type="project" value="TreeGrafter"/>
</dbReference>
<evidence type="ECO:0000256" key="2">
    <source>
        <dbReference type="ARBA" id="ARBA00022475"/>
    </source>
</evidence>
<dbReference type="GO" id="GO:0036397">
    <property type="term" value="F:formate dehydrogenase (quinone) activity"/>
    <property type="evidence" value="ECO:0007669"/>
    <property type="project" value="TreeGrafter"/>
</dbReference>
<accession>A0A977KBL8</accession>
<dbReference type="InterPro" id="IPR051817">
    <property type="entry name" value="FDH_cytochrome_b556_subunit"/>
</dbReference>
<feature type="transmembrane region" description="Helical" evidence="6">
    <location>
        <begin position="134"/>
        <end position="156"/>
    </location>
</feature>
<dbReference type="AlphaFoldDB" id="A0A977KBL8"/>
<organism evidence="8 9">
    <name type="scientific">Ignicoccus pacificus DSM 13166</name>
    <dbReference type="NCBI Taxonomy" id="940294"/>
    <lineage>
        <taxon>Archaea</taxon>
        <taxon>Thermoproteota</taxon>
        <taxon>Thermoprotei</taxon>
        <taxon>Desulfurococcales</taxon>
        <taxon>Desulfurococcaceae</taxon>
        <taxon>Ignicoccus</taxon>
    </lineage>
</organism>
<dbReference type="KEGG" id="ipc:IPA_06690"/>
<evidence type="ECO:0000313" key="9">
    <source>
        <dbReference type="Proteomes" id="UP001063698"/>
    </source>
</evidence>
<dbReference type="PANTHER" id="PTHR30074:SF6">
    <property type="entry name" value="FORMATE DEHYDROGENASE GAMMA SUBUNIT"/>
    <property type="match status" value="1"/>
</dbReference>
<name>A0A977KBL8_9CREN</name>
<evidence type="ECO:0000256" key="4">
    <source>
        <dbReference type="ARBA" id="ARBA00022989"/>
    </source>
</evidence>
<reference evidence="8" key="1">
    <citation type="submission" date="2013-11" db="EMBL/GenBank/DDBJ databases">
        <title>Comparative genomics of Ignicoccus.</title>
        <authorList>
            <person name="Podar M."/>
        </authorList>
    </citation>
    <scope>NUCLEOTIDE SEQUENCE</scope>
    <source>
        <strain evidence="8">DSM 13166</strain>
    </source>
</reference>
<keyword evidence="3 6" id="KW-0812">Transmembrane</keyword>
<feature type="transmembrane region" description="Helical" evidence="6">
    <location>
        <begin position="42"/>
        <end position="60"/>
    </location>
</feature>
<dbReference type="PANTHER" id="PTHR30074">
    <property type="entry name" value="FORMATE DEHYDROGENASE, NITRATE-INDUCIBLE, CYTOCHROME B556 FDN SUBUNIT"/>
    <property type="match status" value="1"/>
</dbReference>
<feature type="transmembrane region" description="Helical" evidence="6">
    <location>
        <begin position="72"/>
        <end position="91"/>
    </location>
</feature>
<feature type="domain" description="Cytochrome b561 bacterial/Ni-hydrogenase" evidence="7">
    <location>
        <begin position="15"/>
        <end position="188"/>
    </location>
</feature>
<dbReference type="Proteomes" id="UP001063698">
    <property type="component" value="Chromosome"/>
</dbReference>
<evidence type="ECO:0000259" key="7">
    <source>
        <dbReference type="Pfam" id="PF01292"/>
    </source>
</evidence>
<evidence type="ECO:0000313" key="8">
    <source>
        <dbReference type="EMBL" id="UXD22611.1"/>
    </source>
</evidence>
<dbReference type="Pfam" id="PF01292">
    <property type="entry name" value="Ni_hydr_CYTB"/>
    <property type="match status" value="1"/>
</dbReference>
<comment type="subcellular location">
    <subcellularLocation>
        <location evidence="1">Cell membrane</location>
        <topology evidence="1">Multi-pass membrane protein</topology>
    </subcellularLocation>
</comment>
<dbReference type="GO" id="GO:0005886">
    <property type="term" value="C:plasma membrane"/>
    <property type="evidence" value="ECO:0007669"/>
    <property type="project" value="UniProtKB-SubCell"/>
</dbReference>
<evidence type="ECO:0000256" key="5">
    <source>
        <dbReference type="ARBA" id="ARBA00023136"/>
    </source>
</evidence>
<protein>
    <recommendedName>
        <fullName evidence="7">Cytochrome b561 bacterial/Ni-hydrogenase domain-containing protein</fullName>
    </recommendedName>
</protein>
<keyword evidence="5 6" id="KW-0472">Membrane</keyword>
<dbReference type="SUPFAM" id="SSF81342">
    <property type="entry name" value="Transmembrane di-heme cytochromes"/>
    <property type="match status" value="1"/>
</dbReference>